<name>A0A915E9M8_9BILA</name>
<sequence>MNQPPKYPSVTERNSNPTSCQAIQASNTYVIQAELSSYHWTRKGKGVDRSKLEPHGKNKKGGLVLSTDTRICLIRCTDGTEYTIRAGIRASMVEVNDEQLNAEPILLERHQIVTVSSPLFCLSKIREKHAIYARYQKNLKQKIDMFKSKSLYIHLPQHSCHDANYGTIPFQLNPALRFLQQPSASSLLNMQLARPAELVNREDVGQLSAARQWHTQDWMRNHIYNSLYSPSPSNAPSIISNVSGQSAPDDASSISVSSNFNWNCPFPTASVASPGPSSSENVDPKTEQTINEYVDSFISSLADNDSLPLTIKYPTPITLNVKINQLVTMYGLQTW</sequence>
<dbReference type="GO" id="GO:0032433">
    <property type="term" value="C:filopodium tip"/>
    <property type="evidence" value="ECO:0007669"/>
    <property type="project" value="TreeGrafter"/>
</dbReference>
<evidence type="ECO:0000313" key="1">
    <source>
        <dbReference type="Proteomes" id="UP000887574"/>
    </source>
</evidence>
<dbReference type="GO" id="GO:0048813">
    <property type="term" value="P:dendrite morphogenesis"/>
    <property type="evidence" value="ECO:0007669"/>
    <property type="project" value="TreeGrafter"/>
</dbReference>
<keyword evidence="1" id="KW-1185">Reference proteome</keyword>
<dbReference type="AlphaFoldDB" id="A0A915E9M8"/>
<dbReference type="Proteomes" id="UP000887574">
    <property type="component" value="Unplaced"/>
</dbReference>
<dbReference type="GO" id="GO:0051489">
    <property type="term" value="P:regulation of filopodium assembly"/>
    <property type="evidence" value="ECO:0007669"/>
    <property type="project" value="TreeGrafter"/>
</dbReference>
<dbReference type="WBParaSite" id="jg4333">
    <property type="protein sequence ID" value="jg4333"/>
    <property type="gene ID" value="jg4333"/>
</dbReference>
<dbReference type="PANTHER" id="PTHR13651:SF0">
    <property type="entry name" value="PROTEIN ABITRAM"/>
    <property type="match status" value="1"/>
</dbReference>
<dbReference type="GO" id="GO:0030425">
    <property type="term" value="C:dendrite"/>
    <property type="evidence" value="ECO:0007669"/>
    <property type="project" value="TreeGrafter"/>
</dbReference>
<dbReference type="GO" id="GO:0005634">
    <property type="term" value="C:nucleus"/>
    <property type="evidence" value="ECO:0007669"/>
    <property type="project" value="TreeGrafter"/>
</dbReference>
<dbReference type="GO" id="GO:0030833">
    <property type="term" value="P:regulation of actin filament polymerization"/>
    <property type="evidence" value="ECO:0007669"/>
    <property type="project" value="TreeGrafter"/>
</dbReference>
<dbReference type="GO" id="GO:0003785">
    <property type="term" value="F:actin monomer binding"/>
    <property type="evidence" value="ECO:0007669"/>
    <property type="project" value="TreeGrafter"/>
</dbReference>
<reference evidence="2" key="1">
    <citation type="submission" date="2022-11" db="UniProtKB">
        <authorList>
            <consortium name="WormBaseParasite"/>
        </authorList>
    </citation>
    <scope>IDENTIFICATION</scope>
</reference>
<accession>A0A915E9M8</accession>
<organism evidence="1 2">
    <name type="scientific">Ditylenchus dipsaci</name>
    <dbReference type="NCBI Taxonomy" id="166011"/>
    <lineage>
        <taxon>Eukaryota</taxon>
        <taxon>Metazoa</taxon>
        <taxon>Ecdysozoa</taxon>
        <taxon>Nematoda</taxon>
        <taxon>Chromadorea</taxon>
        <taxon>Rhabditida</taxon>
        <taxon>Tylenchina</taxon>
        <taxon>Tylenchomorpha</taxon>
        <taxon>Sphaerularioidea</taxon>
        <taxon>Anguinidae</taxon>
        <taxon>Anguininae</taxon>
        <taxon>Ditylenchus</taxon>
    </lineage>
</organism>
<dbReference type="GO" id="GO:0051015">
    <property type="term" value="F:actin filament binding"/>
    <property type="evidence" value="ECO:0007669"/>
    <property type="project" value="TreeGrafter"/>
</dbReference>
<protein>
    <submittedName>
        <fullName evidence="2">Protein Abitram</fullName>
    </submittedName>
</protein>
<dbReference type="PANTHER" id="PTHR13651">
    <property type="entry name" value="PROTEIN ABITRAM"/>
    <property type="match status" value="1"/>
</dbReference>
<dbReference type="InterPro" id="IPR039169">
    <property type="entry name" value="Abitram"/>
</dbReference>
<dbReference type="GO" id="GO:0030027">
    <property type="term" value="C:lamellipodium"/>
    <property type="evidence" value="ECO:0007669"/>
    <property type="project" value="TreeGrafter"/>
</dbReference>
<proteinExistence type="predicted"/>
<evidence type="ECO:0000313" key="2">
    <source>
        <dbReference type="WBParaSite" id="jg4333"/>
    </source>
</evidence>